<dbReference type="InterPro" id="IPR017972">
    <property type="entry name" value="Cyt_P450_CS"/>
</dbReference>
<keyword evidence="12" id="KW-1185">Reference proteome</keyword>
<comment type="cofactor">
    <cofactor evidence="1 9">
        <name>heme</name>
        <dbReference type="ChEBI" id="CHEBI:30413"/>
    </cofactor>
</comment>
<evidence type="ECO:0000256" key="10">
    <source>
        <dbReference type="RuleBase" id="RU000461"/>
    </source>
</evidence>
<evidence type="ECO:0000256" key="4">
    <source>
        <dbReference type="ARBA" id="ARBA00022617"/>
    </source>
</evidence>
<dbReference type="InterPro" id="IPR002401">
    <property type="entry name" value="Cyt_P450_E_grp-I"/>
</dbReference>
<keyword evidence="5 9" id="KW-0479">Metal-binding</keyword>
<evidence type="ECO:0000313" key="12">
    <source>
        <dbReference type="Proteomes" id="UP000383932"/>
    </source>
</evidence>
<dbReference type="PROSITE" id="PS00086">
    <property type="entry name" value="CYTOCHROME_P450"/>
    <property type="match status" value="1"/>
</dbReference>
<dbReference type="PRINTS" id="PR00385">
    <property type="entry name" value="P450"/>
</dbReference>
<dbReference type="Pfam" id="PF00067">
    <property type="entry name" value="p450"/>
    <property type="match status" value="1"/>
</dbReference>
<reference evidence="11 12" key="1">
    <citation type="journal article" date="2019" name="Fungal Biol. Biotechnol.">
        <title>Draft genome sequence of fastidious pathogen Ceratobasidium theobromae, which causes vascular-streak dieback in Theobroma cacao.</title>
        <authorList>
            <person name="Ali S.S."/>
            <person name="Asman A."/>
            <person name="Shao J."/>
            <person name="Firmansyah A.P."/>
            <person name="Susilo A.W."/>
            <person name="Rosmana A."/>
            <person name="McMahon P."/>
            <person name="Junaid M."/>
            <person name="Guest D."/>
            <person name="Kheng T.Y."/>
            <person name="Meinhardt L.W."/>
            <person name="Bailey B.A."/>
        </authorList>
    </citation>
    <scope>NUCLEOTIDE SEQUENCE [LARGE SCALE GENOMIC DNA]</scope>
    <source>
        <strain evidence="11 12">CT2</strain>
    </source>
</reference>
<evidence type="ECO:0000256" key="1">
    <source>
        <dbReference type="ARBA" id="ARBA00001971"/>
    </source>
</evidence>
<keyword evidence="6 10" id="KW-0560">Oxidoreductase</keyword>
<accession>A0A5N5QET1</accession>
<feature type="binding site" description="axial binding residue" evidence="9">
    <location>
        <position position="441"/>
    </location>
    <ligand>
        <name>heme</name>
        <dbReference type="ChEBI" id="CHEBI:30413"/>
    </ligand>
    <ligandPart>
        <name>Fe</name>
        <dbReference type="ChEBI" id="CHEBI:18248"/>
    </ligandPart>
</feature>
<evidence type="ECO:0000256" key="2">
    <source>
        <dbReference type="ARBA" id="ARBA00005179"/>
    </source>
</evidence>
<evidence type="ECO:0000256" key="5">
    <source>
        <dbReference type="ARBA" id="ARBA00022723"/>
    </source>
</evidence>
<name>A0A5N5QET1_9AGAM</name>
<dbReference type="InterPro" id="IPR050364">
    <property type="entry name" value="Cytochrome_P450_fung"/>
</dbReference>
<gene>
    <name evidence="11" type="ORF">CTheo_6288</name>
</gene>
<dbReference type="AlphaFoldDB" id="A0A5N5QET1"/>
<organism evidence="11 12">
    <name type="scientific">Ceratobasidium theobromae</name>
    <dbReference type="NCBI Taxonomy" id="1582974"/>
    <lineage>
        <taxon>Eukaryota</taxon>
        <taxon>Fungi</taxon>
        <taxon>Dikarya</taxon>
        <taxon>Basidiomycota</taxon>
        <taxon>Agaricomycotina</taxon>
        <taxon>Agaricomycetes</taxon>
        <taxon>Cantharellales</taxon>
        <taxon>Ceratobasidiaceae</taxon>
        <taxon>Ceratobasidium</taxon>
    </lineage>
</organism>
<comment type="pathway">
    <text evidence="2">Secondary metabolite biosynthesis.</text>
</comment>
<evidence type="ECO:0000313" key="11">
    <source>
        <dbReference type="EMBL" id="KAB5590262.1"/>
    </source>
</evidence>
<sequence>MISAAAIIVACLVSYLALKKRRNTLPLPPGPPPLFLLGNALEVGKARYLWLKLDEYARSYGGIITFRLLSRPVVVLSDPNIVNELLEKRSANFSTRPPVMMAKLAGWGESILFTPYGQRLRTYRKLLHHTFNPRATLDFQDLQIDEVRKLMKRLVREPKAFLKHVRLMAGSIAIRIAYGYPVRDPNDKFIRSAEEFMGAVSEGARVQYPVAGSSSPFLRFVPSWFPGATFKRKAEEWGKMTIGYRQAPFDFVLKSMTEGTAVPSFTSKLLEPEDGSQVSAEENNLIKIVASNLYGAGGDTTASLLESFFLAMTLYPQVQAKAQAEIDAYLKSVSASNTAQSPLRILTIEDREKLPYTHGVVSEVIRWHPATNIVARYTGEDEIIGEYMIPRGTAIIGNLWSMLHDPERYPNPETFWPERYSGEKPSPDPATFAFGFGRRVCPGVHIAQQSLWLAISNILANLTIEKTRAADGSEIIPKEEYTRDVLSHPEPFECAVNIRSAASQVLIDEVEL</sequence>
<dbReference type="InterPro" id="IPR036396">
    <property type="entry name" value="Cyt_P450_sf"/>
</dbReference>
<evidence type="ECO:0000256" key="3">
    <source>
        <dbReference type="ARBA" id="ARBA00010617"/>
    </source>
</evidence>
<dbReference type="OrthoDB" id="2789670at2759"/>
<evidence type="ECO:0000256" key="7">
    <source>
        <dbReference type="ARBA" id="ARBA00023004"/>
    </source>
</evidence>
<proteinExistence type="inferred from homology"/>
<keyword evidence="8 10" id="KW-0503">Monooxygenase</keyword>
<dbReference type="EMBL" id="SSOP01000183">
    <property type="protein sequence ID" value="KAB5590262.1"/>
    <property type="molecule type" value="Genomic_DNA"/>
</dbReference>
<keyword evidence="7 9" id="KW-0408">Iron</keyword>
<dbReference type="GO" id="GO:0020037">
    <property type="term" value="F:heme binding"/>
    <property type="evidence" value="ECO:0007669"/>
    <property type="project" value="InterPro"/>
</dbReference>
<keyword evidence="4 9" id="KW-0349">Heme</keyword>
<dbReference type="CDD" id="cd11065">
    <property type="entry name" value="CYP64-like"/>
    <property type="match status" value="1"/>
</dbReference>
<dbReference type="SUPFAM" id="SSF48264">
    <property type="entry name" value="Cytochrome P450"/>
    <property type="match status" value="1"/>
</dbReference>
<dbReference type="PRINTS" id="PR00463">
    <property type="entry name" value="EP450I"/>
</dbReference>
<dbReference type="GO" id="GO:0005506">
    <property type="term" value="F:iron ion binding"/>
    <property type="evidence" value="ECO:0007669"/>
    <property type="project" value="InterPro"/>
</dbReference>
<dbReference type="Gene3D" id="1.10.630.10">
    <property type="entry name" value="Cytochrome P450"/>
    <property type="match status" value="1"/>
</dbReference>
<protein>
    <submittedName>
        <fullName evidence="11">Cytochrome P450 family protein</fullName>
    </submittedName>
</protein>
<dbReference type="InterPro" id="IPR001128">
    <property type="entry name" value="Cyt_P450"/>
</dbReference>
<dbReference type="GO" id="GO:0016705">
    <property type="term" value="F:oxidoreductase activity, acting on paired donors, with incorporation or reduction of molecular oxygen"/>
    <property type="evidence" value="ECO:0007669"/>
    <property type="project" value="InterPro"/>
</dbReference>
<comment type="similarity">
    <text evidence="3 10">Belongs to the cytochrome P450 family.</text>
</comment>
<dbReference type="PANTHER" id="PTHR46300">
    <property type="entry name" value="P450, PUTATIVE (EUROFUNG)-RELATED-RELATED"/>
    <property type="match status" value="1"/>
</dbReference>
<dbReference type="GO" id="GO:0004497">
    <property type="term" value="F:monooxygenase activity"/>
    <property type="evidence" value="ECO:0007669"/>
    <property type="project" value="UniProtKB-KW"/>
</dbReference>
<evidence type="ECO:0000256" key="8">
    <source>
        <dbReference type="ARBA" id="ARBA00023033"/>
    </source>
</evidence>
<evidence type="ECO:0000256" key="6">
    <source>
        <dbReference type="ARBA" id="ARBA00023002"/>
    </source>
</evidence>
<evidence type="ECO:0000256" key="9">
    <source>
        <dbReference type="PIRSR" id="PIRSR602401-1"/>
    </source>
</evidence>
<comment type="caution">
    <text evidence="11">The sequence shown here is derived from an EMBL/GenBank/DDBJ whole genome shotgun (WGS) entry which is preliminary data.</text>
</comment>
<dbReference type="PANTHER" id="PTHR46300:SF7">
    <property type="entry name" value="P450, PUTATIVE (EUROFUNG)-RELATED"/>
    <property type="match status" value="1"/>
</dbReference>
<dbReference type="Proteomes" id="UP000383932">
    <property type="component" value="Unassembled WGS sequence"/>
</dbReference>